<name>A0A0Q3Q0M8_BRADI</name>
<dbReference type="Proteomes" id="UP000008810">
    <property type="component" value="Chromosome 3"/>
</dbReference>
<dbReference type="EnsemblPlants" id="KQJ95209">
    <property type="protein sequence ID" value="KQJ95209"/>
    <property type="gene ID" value="BRADI_3g15796v3"/>
</dbReference>
<accession>A0A0Q3Q0M8</accession>
<organism evidence="1">
    <name type="scientific">Brachypodium distachyon</name>
    <name type="common">Purple false brome</name>
    <name type="synonym">Trachynia distachya</name>
    <dbReference type="NCBI Taxonomy" id="15368"/>
    <lineage>
        <taxon>Eukaryota</taxon>
        <taxon>Viridiplantae</taxon>
        <taxon>Streptophyta</taxon>
        <taxon>Embryophyta</taxon>
        <taxon>Tracheophyta</taxon>
        <taxon>Spermatophyta</taxon>
        <taxon>Magnoliopsida</taxon>
        <taxon>Liliopsida</taxon>
        <taxon>Poales</taxon>
        <taxon>Poaceae</taxon>
        <taxon>BOP clade</taxon>
        <taxon>Pooideae</taxon>
        <taxon>Stipodae</taxon>
        <taxon>Brachypodieae</taxon>
        <taxon>Brachypodium</taxon>
    </lineage>
</organism>
<protein>
    <submittedName>
        <fullName evidence="1 2">Uncharacterized protein</fullName>
    </submittedName>
</protein>
<keyword evidence="3" id="KW-1185">Reference proteome</keyword>
<reference evidence="1 2" key="1">
    <citation type="journal article" date="2010" name="Nature">
        <title>Genome sequencing and analysis of the model grass Brachypodium distachyon.</title>
        <authorList>
            <consortium name="International Brachypodium Initiative"/>
        </authorList>
    </citation>
    <scope>NUCLEOTIDE SEQUENCE [LARGE SCALE GENOMIC DNA]</scope>
    <source>
        <strain evidence="1 2">Bd21</strain>
    </source>
</reference>
<gene>
    <name evidence="1" type="ORF">BRADI_3g15796v3</name>
</gene>
<evidence type="ECO:0000313" key="3">
    <source>
        <dbReference type="Proteomes" id="UP000008810"/>
    </source>
</evidence>
<evidence type="ECO:0000313" key="1">
    <source>
        <dbReference type="EMBL" id="KQJ95209.1"/>
    </source>
</evidence>
<evidence type="ECO:0000313" key="2">
    <source>
        <dbReference type="EnsemblPlants" id="KQJ95209"/>
    </source>
</evidence>
<reference evidence="1" key="2">
    <citation type="submission" date="2017-06" db="EMBL/GenBank/DDBJ databases">
        <title>WGS assembly of Brachypodium distachyon.</title>
        <authorList>
            <consortium name="The International Brachypodium Initiative"/>
            <person name="Lucas S."/>
            <person name="Harmon-Smith M."/>
            <person name="Lail K."/>
            <person name="Tice H."/>
            <person name="Grimwood J."/>
            <person name="Bruce D."/>
            <person name="Barry K."/>
            <person name="Shu S."/>
            <person name="Lindquist E."/>
            <person name="Wang M."/>
            <person name="Pitluck S."/>
            <person name="Vogel J.P."/>
            <person name="Garvin D.F."/>
            <person name="Mockler T.C."/>
            <person name="Schmutz J."/>
            <person name="Rokhsar D."/>
            <person name="Bevan M.W."/>
        </authorList>
    </citation>
    <scope>NUCLEOTIDE SEQUENCE</scope>
    <source>
        <strain evidence="1">Bd21</strain>
    </source>
</reference>
<dbReference type="InParanoid" id="A0A0Q3Q0M8"/>
<sequence>MGEEAAAAAAMAAPLQEKTPPCGIAKGCALGLSRLRDCFLGVGGHRKPPAEDGATENLQSMEFQKNDHQDQGTGGTGGIKNRIKGLIRLIS</sequence>
<reference evidence="2" key="3">
    <citation type="submission" date="2018-08" db="UniProtKB">
        <authorList>
            <consortium name="EnsemblPlants"/>
        </authorList>
    </citation>
    <scope>IDENTIFICATION</scope>
    <source>
        <strain evidence="2">cv. Bd21</strain>
    </source>
</reference>
<dbReference type="EMBL" id="CM000882">
    <property type="protein sequence ID" value="KQJ95209.1"/>
    <property type="molecule type" value="Genomic_DNA"/>
</dbReference>
<dbReference type="Gramene" id="KQJ95209">
    <property type="protein sequence ID" value="KQJ95209"/>
    <property type="gene ID" value="BRADI_3g15796v3"/>
</dbReference>
<dbReference type="AlphaFoldDB" id="A0A0Q3Q0M8"/>
<proteinExistence type="predicted"/>